<dbReference type="Gene3D" id="3.50.50.60">
    <property type="entry name" value="FAD/NAD(P)-binding domain"/>
    <property type="match status" value="1"/>
</dbReference>
<evidence type="ECO:0000313" key="13">
    <source>
        <dbReference type="Proteomes" id="UP001279642"/>
    </source>
</evidence>
<evidence type="ECO:0000259" key="10">
    <source>
        <dbReference type="Pfam" id="PF00724"/>
    </source>
</evidence>
<keyword evidence="9" id="KW-0411">Iron-sulfur</keyword>
<dbReference type="Gene3D" id="3.40.50.720">
    <property type="entry name" value="NAD(P)-binding Rossmann-like Domain"/>
    <property type="match status" value="1"/>
</dbReference>
<gene>
    <name evidence="12" type="ORF">SMD27_12315</name>
</gene>
<comment type="cofactor">
    <cofactor evidence="2">
        <name>[4Fe-4S] cluster</name>
        <dbReference type="ChEBI" id="CHEBI:49883"/>
    </cofactor>
</comment>
<keyword evidence="13" id="KW-1185">Reference proteome</keyword>
<evidence type="ECO:0000256" key="9">
    <source>
        <dbReference type="ARBA" id="ARBA00023014"/>
    </source>
</evidence>
<evidence type="ECO:0000256" key="8">
    <source>
        <dbReference type="ARBA" id="ARBA00023004"/>
    </source>
</evidence>
<keyword evidence="5" id="KW-0288">FMN</keyword>
<dbReference type="Pfam" id="PF07992">
    <property type="entry name" value="Pyr_redox_2"/>
    <property type="match status" value="1"/>
</dbReference>
<dbReference type="InterPro" id="IPR013785">
    <property type="entry name" value="Aldolase_TIM"/>
</dbReference>
<evidence type="ECO:0000256" key="2">
    <source>
        <dbReference type="ARBA" id="ARBA00001966"/>
    </source>
</evidence>
<evidence type="ECO:0000256" key="7">
    <source>
        <dbReference type="ARBA" id="ARBA00023002"/>
    </source>
</evidence>
<name>A0ABU5EBU6_9PROT</name>
<evidence type="ECO:0000313" key="12">
    <source>
        <dbReference type="EMBL" id="MDY0883631.1"/>
    </source>
</evidence>
<keyword evidence="7" id="KW-0560">Oxidoreductase</keyword>
<dbReference type="Proteomes" id="UP001279642">
    <property type="component" value="Unassembled WGS sequence"/>
</dbReference>
<sequence>MNTMDVSAKAEIGSTRDSRFDILFEHVHIGPRIAKNRFYQPPHCNGMGGLRPQAHAAMRGMKAEGGWAVVNTEHCSIHPTSDLMPEVLHTLWDDGDIPPLALMCDAVHEHGALAGVQLAYAAYYNANKLTREVPMGPIARPVDGYFPVQVRAMDLQDIRNLRGWMRAASRRAVQAGFDIVNVDANFSTIAFQFLSPRNQRTDEYGGSLRNRARLLKELIEEAREGVRGECAVSVRLIIDELCGDVGLQVEDEGLAVIEMLCDLPDLWDVVVGTWADDSPTSRFAGENEHEPFVKRIKSVTKKPVVGVGRFTSPDTMASLIRRGILDMIGATRPSIADPFIPRKIEEGRYEDIRECIGCNICVSSHYMMANLRCTQNPTMGEEWRKGWHPEKMQPKASDKHVLVVGAGPAGLECARALGDRGYAVTLAEKSRQPGGRVTAESALPGLREWGRVRDWRVTQLQKMPNVRIYLESDLGVEDCLGLDVDHIVLATGSTWRRDGLGRLRNRPLENTSTLPILTPDDIMAGRSVSGSVVIYDEDHYYMGGVIAEKLVQMGCKVTLVTSAPEISAFSYNTLELPRVARRLDSLGVTVLTHHLLSGLDSQGPRFAHIHTGRAAEIAADAIVMLTARQSNDALYEPLLQAIGKEKRDRDISVSRIGDCLAPAAIYHAVYAGHRFAREFEEAIEEVPFRRERISLQSRD</sequence>
<keyword evidence="4" id="KW-0285">Flavoprotein</keyword>
<evidence type="ECO:0000256" key="4">
    <source>
        <dbReference type="ARBA" id="ARBA00022630"/>
    </source>
</evidence>
<keyword evidence="6" id="KW-0479">Metal-binding</keyword>
<dbReference type="InterPro" id="IPR036188">
    <property type="entry name" value="FAD/NAD-bd_sf"/>
</dbReference>
<comment type="caution">
    <text evidence="12">The sequence shown here is derived from an EMBL/GenBank/DDBJ whole genome shotgun (WGS) entry which is preliminary data.</text>
</comment>
<dbReference type="PANTHER" id="PTHR42917">
    <property type="entry name" value="2,4-DIENOYL-COA REDUCTASE"/>
    <property type="match status" value="1"/>
</dbReference>
<comment type="similarity">
    <text evidence="3">In the N-terminal section; belongs to the NADH:flavin oxidoreductase/NADH oxidase family.</text>
</comment>
<dbReference type="PANTHER" id="PTHR42917:SF2">
    <property type="entry name" value="2,4-DIENOYL-COA REDUCTASE [(2E)-ENOYL-COA-PRODUCING]"/>
    <property type="match status" value="1"/>
</dbReference>
<evidence type="ECO:0000256" key="1">
    <source>
        <dbReference type="ARBA" id="ARBA00001917"/>
    </source>
</evidence>
<dbReference type="RefSeq" id="WP_320508705.1">
    <property type="nucleotide sequence ID" value="NZ_JAXCLW010000003.1"/>
</dbReference>
<reference evidence="12 13" key="1">
    <citation type="journal article" date="2016" name="Antonie Van Leeuwenhoek">
        <title>Dongia soli sp. nov., isolated from soil from Dokdo, Korea.</title>
        <authorList>
            <person name="Kim D.U."/>
            <person name="Lee H."/>
            <person name="Kim H."/>
            <person name="Kim S.G."/>
            <person name="Ka J.O."/>
        </authorList>
    </citation>
    <scope>NUCLEOTIDE SEQUENCE [LARGE SCALE GENOMIC DNA]</scope>
    <source>
        <strain evidence="12 13">D78</strain>
    </source>
</reference>
<dbReference type="PRINTS" id="PR00419">
    <property type="entry name" value="ADXRDTASE"/>
</dbReference>
<dbReference type="InterPro" id="IPR001155">
    <property type="entry name" value="OxRdtase_FMN_N"/>
</dbReference>
<dbReference type="EMBL" id="JAXCLW010000003">
    <property type="protein sequence ID" value="MDY0883631.1"/>
    <property type="molecule type" value="Genomic_DNA"/>
</dbReference>
<dbReference type="InterPro" id="IPR023753">
    <property type="entry name" value="FAD/NAD-binding_dom"/>
</dbReference>
<protein>
    <submittedName>
        <fullName evidence="12">FAD-dependent oxidoreductase</fullName>
    </submittedName>
</protein>
<keyword evidence="8" id="KW-0408">Iron</keyword>
<evidence type="ECO:0000256" key="5">
    <source>
        <dbReference type="ARBA" id="ARBA00022643"/>
    </source>
</evidence>
<dbReference type="Pfam" id="PF00724">
    <property type="entry name" value="Oxidored_FMN"/>
    <property type="match status" value="1"/>
</dbReference>
<dbReference type="Gene3D" id="3.20.20.70">
    <property type="entry name" value="Aldolase class I"/>
    <property type="match status" value="1"/>
</dbReference>
<organism evidence="12 13">
    <name type="scientific">Dongia soli</name>
    <dbReference type="NCBI Taxonomy" id="600628"/>
    <lineage>
        <taxon>Bacteria</taxon>
        <taxon>Pseudomonadati</taxon>
        <taxon>Pseudomonadota</taxon>
        <taxon>Alphaproteobacteria</taxon>
        <taxon>Rhodospirillales</taxon>
        <taxon>Dongiaceae</taxon>
        <taxon>Dongia</taxon>
    </lineage>
</organism>
<dbReference type="SUPFAM" id="SSF51905">
    <property type="entry name" value="FAD/NAD(P)-binding domain"/>
    <property type="match status" value="1"/>
</dbReference>
<feature type="domain" description="FAD/NAD(P)-binding" evidence="11">
    <location>
        <begin position="400"/>
        <end position="660"/>
    </location>
</feature>
<feature type="domain" description="NADH:flavin oxidoreductase/NADH oxidase N-terminal" evidence="10">
    <location>
        <begin position="23"/>
        <end position="350"/>
    </location>
</feature>
<evidence type="ECO:0000256" key="3">
    <source>
        <dbReference type="ARBA" id="ARBA00011048"/>
    </source>
</evidence>
<comment type="cofactor">
    <cofactor evidence="1">
        <name>FMN</name>
        <dbReference type="ChEBI" id="CHEBI:58210"/>
    </cofactor>
</comment>
<evidence type="ECO:0000259" key="11">
    <source>
        <dbReference type="Pfam" id="PF07992"/>
    </source>
</evidence>
<accession>A0ABU5EBU6</accession>
<evidence type="ECO:0000256" key="6">
    <source>
        <dbReference type="ARBA" id="ARBA00022723"/>
    </source>
</evidence>
<proteinExistence type="inferred from homology"/>
<dbReference type="SUPFAM" id="SSF51395">
    <property type="entry name" value="FMN-linked oxidoreductases"/>
    <property type="match status" value="1"/>
</dbReference>
<dbReference type="InterPro" id="IPR051793">
    <property type="entry name" value="NADH:flavin_oxidoreductase"/>
</dbReference>